<feature type="domain" description="Tetracyclin repressor-like C-terminal group 31" evidence="2">
    <location>
        <begin position="20"/>
        <end position="92"/>
    </location>
</feature>
<dbReference type="AlphaFoldDB" id="A0A6V8JUA7"/>
<evidence type="ECO:0000259" key="2">
    <source>
        <dbReference type="Pfam" id="PF17940"/>
    </source>
</evidence>
<feature type="region of interest" description="Disordered" evidence="1">
    <location>
        <begin position="1"/>
        <end position="23"/>
    </location>
</feature>
<gene>
    <name evidence="3" type="ORF">Phou_003420</name>
</gene>
<keyword evidence="4" id="KW-1185">Reference proteome</keyword>
<accession>A0A6V8JUA7</accession>
<name>A0A6V8JUA7_9ACTN</name>
<proteinExistence type="predicted"/>
<evidence type="ECO:0000313" key="4">
    <source>
        <dbReference type="Proteomes" id="UP000482800"/>
    </source>
</evidence>
<dbReference type="Proteomes" id="UP000482800">
    <property type="component" value="Unassembled WGS sequence"/>
</dbReference>
<sequence>MEAHSRRAYVTTAAPESNGPEPRETLTKVFRANLDDSIRFHLDAGLPGDEVTVVVLYLAMSGLLVDDITVPDVLSAYPDGELVADLVDRILPPSPE</sequence>
<dbReference type="RefSeq" id="WP_173052918.1">
    <property type="nucleotide sequence ID" value="NZ_BAABGO010000003.1"/>
</dbReference>
<organism evidence="3 4">
    <name type="scientific">Phytohabitans houttuyneae</name>
    <dbReference type="NCBI Taxonomy" id="1076126"/>
    <lineage>
        <taxon>Bacteria</taxon>
        <taxon>Bacillati</taxon>
        <taxon>Actinomycetota</taxon>
        <taxon>Actinomycetes</taxon>
        <taxon>Micromonosporales</taxon>
        <taxon>Micromonosporaceae</taxon>
    </lineage>
</organism>
<comment type="caution">
    <text evidence="3">The sequence shown here is derived from an EMBL/GenBank/DDBJ whole genome shotgun (WGS) entry which is preliminary data.</text>
</comment>
<reference evidence="3 4" key="1">
    <citation type="submission" date="2020-03" db="EMBL/GenBank/DDBJ databases">
        <title>Whole genome shotgun sequence of Phytohabitans houttuyneae NBRC 108639.</title>
        <authorList>
            <person name="Komaki H."/>
            <person name="Tamura T."/>
        </authorList>
    </citation>
    <scope>NUCLEOTIDE SEQUENCE [LARGE SCALE GENOMIC DNA]</scope>
    <source>
        <strain evidence="3 4">NBRC 108639</strain>
    </source>
</reference>
<reference evidence="3 4" key="2">
    <citation type="submission" date="2020-03" db="EMBL/GenBank/DDBJ databases">
        <authorList>
            <person name="Ichikawa N."/>
            <person name="Kimura A."/>
            <person name="Kitahashi Y."/>
            <person name="Uohara A."/>
        </authorList>
    </citation>
    <scope>NUCLEOTIDE SEQUENCE [LARGE SCALE GENOMIC DNA]</scope>
    <source>
        <strain evidence="3 4">NBRC 108639</strain>
    </source>
</reference>
<dbReference type="Pfam" id="PF17940">
    <property type="entry name" value="TetR_C_31"/>
    <property type="match status" value="1"/>
</dbReference>
<dbReference type="Gene3D" id="1.10.357.10">
    <property type="entry name" value="Tetracycline Repressor, domain 2"/>
    <property type="match status" value="1"/>
</dbReference>
<evidence type="ECO:0000256" key="1">
    <source>
        <dbReference type="SAM" id="MobiDB-lite"/>
    </source>
</evidence>
<dbReference type="InterPro" id="IPR041583">
    <property type="entry name" value="TetR_C_31"/>
</dbReference>
<protein>
    <recommendedName>
        <fullName evidence="2">Tetracyclin repressor-like C-terminal group 31 domain-containing protein</fullName>
    </recommendedName>
</protein>
<dbReference type="EMBL" id="BLPF01000001">
    <property type="protein sequence ID" value="GFJ76162.1"/>
    <property type="molecule type" value="Genomic_DNA"/>
</dbReference>
<evidence type="ECO:0000313" key="3">
    <source>
        <dbReference type="EMBL" id="GFJ76162.1"/>
    </source>
</evidence>